<dbReference type="PANTHER" id="PTHR33096">
    <property type="entry name" value="CXC2 DOMAIN-CONTAINING PROTEIN"/>
    <property type="match status" value="1"/>
</dbReference>
<dbReference type="Proteomes" id="UP000799118">
    <property type="component" value="Unassembled WGS sequence"/>
</dbReference>
<protein>
    <recommendedName>
        <fullName evidence="3">CxC2-like cysteine cluster KDZ transposase-associated domain-containing protein</fullName>
    </recommendedName>
</protein>
<proteinExistence type="predicted"/>
<keyword evidence="2" id="KW-1185">Reference proteome</keyword>
<dbReference type="AlphaFoldDB" id="A0A6A4GXQ5"/>
<evidence type="ECO:0000313" key="1">
    <source>
        <dbReference type="EMBL" id="KAE9390548.1"/>
    </source>
</evidence>
<dbReference type="EMBL" id="ML769654">
    <property type="protein sequence ID" value="KAE9390548.1"/>
    <property type="molecule type" value="Genomic_DNA"/>
</dbReference>
<dbReference type="InterPro" id="IPR040521">
    <property type="entry name" value="KDZ"/>
</dbReference>
<dbReference type="OrthoDB" id="2153963at2759"/>
<accession>A0A6A4GXQ5</accession>
<dbReference type="Pfam" id="PF18758">
    <property type="entry name" value="KDZ"/>
    <property type="match status" value="1"/>
</dbReference>
<sequence>MYCTGSLSPGSFAQEVPVLDGLTHDSSSLISAGLLPMAPLSHKTAITIRTISLYHSLFTCCPKVGIQPFAKALCDMKGVAFRPYLSTQLSIAFDLYVAILNGVHLEVRKCLGCNGDSWRMLNACPACQYRLEGEEKLDVRMLATFDGNNSLRRVERTDDLKHNVFTDEEAGPTVAPSRERSDHHVGGGDYFLASGDVDQWEEKKWDVVHELGVDITLSAAEQHLWEEGQCEERWHNTQDKKTAQSVGKFMECSWFVFLCRHMMMLKCCDMIRSGEQSKYPLAMLHHYMAGEAEERKATGEGRPEGKLAISYDVHCKLSKTVKRSPLRNLAEWCRYLPIIGTMHGYTHERKCQLLFLMLYIVGTGIEDGEACEHYFTVANALAGITRHQSIFRRRQAIAEFVYRQDNFKTYAKSSLFIYNNYKQALGILQGRGAVTKGMKEAGIVTSDTFYDWLTEEGEYLRSLQKVPARETLEMEYFQKLEGLYACVSCLKEVREAWWGYKATGACDQGPALERRCWNEIENERKLIADCQVLEWKLEVNERWVEGSEKWCATKKMVREATYCKALDKLEGLLVARMFEMTRLNMRKHIANALKLRSKTIQSVITAHNEAAIALSPPRRRVSWEDIIHLHAR</sequence>
<evidence type="ECO:0008006" key="3">
    <source>
        <dbReference type="Google" id="ProtNLM"/>
    </source>
</evidence>
<reference evidence="1" key="1">
    <citation type="journal article" date="2019" name="Environ. Microbiol.">
        <title>Fungal ecological strategies reflected in gene transcription - a case study of two litter decomposers.</title>
        <authorList>
            <person name="Barbi F."/>
            <person name="Kohler A."/>
            <person name="Barry K."/>
            <person name="Baskaran P."/>
            <person name="Daum C."/>
            <person name="Fauchery L."/>
            <person name="Ihrmark K."/>
            <person name="Kuo A."/>
            <person name="LaButti K."/>
            <person name="Lipzen A."/>
            <person name="Morin E."/>
            <person name="Grigoriev I.V."/>
            <person name="Henrissat B."/>
            <person name="Lindahl B."/>
            <person name="Martin F."/>
        </authorList>
    </citation>
    <scope>NUCLEOTIDE SEQUENCE</scope>
    <source>
        <strain evidence="1">JB14</strain>
    </source>
</reference>
<dbReference type="PANTHER" id="PTHR33096:SF1">
    <property type="entry name" value="CXC1-LIKE CYSTEINE CLUSTER ASSOCIATED WITH KDZ TRANSPOSASES DOMAIN-CONTAINING PROTEIN"/>
    <property type="match status" value="1"/>
</dbReference>
<organism evidence="1 2">
    <name type="scientific">Gymnopus androsaceus JB14</name>
    <dbReference type="NCBI Taxonomy" id="1447944"/>
    <lineage>
        <taxon>Eukaryota</taxon>
        <taxon>Fungi</taxon>
        <taxon>Dikarya</taxon>
        <taxon>Basidiomycota</taxon>
        <taxon>Agaricomycotina</taxon>
        <taxon>Agaricomycetes</taxon>
        <taxon>Agaricomycetidae</taxon>
        <taxon>Agaricales</taxon>
        <taxon>Marasmiineae</taxon>
        <taxon>Omphalotaceae</taxon>
        <taxon>Gymnopus</taxon>
    </lineage>
</organism>
<gene>
    <name evidence="1" type="ORF">BT96DRAFT_833281</name>
</gene>
<evidence type="ECO:0000313" key="2">
    <source>
        <dbReference type="Proteomes" id="UP000799118"/>
    </source>
</evidence>
<name>A0A6A4GXQ5_9AGAR</name>